<comment type="caution">
    <text evidence="3">The sequence shown here is derived from an EMBL/GenBank/DDBJ whole genome shotgun (WGS) entry which is preliminary data.</text>
</comment>
<dbReference type="GO" id="GO:0005886">
    <property type="term" value="C:plasma membrane"/>
    <property type="evidence" value="ECO:0007669"/>
    <property type="project" value="TreeGrafter"/>
</dbReference>
<sequence length="502" mass="54104">MSKRTLGPSSVQAEPPLAPDSIPVTRYAGVVRRHLTVLVIAVLAGCALATVRIALTPATYTARIAVLAPPVALHPGINIGSAIDTYTRNPRETTMDTEAQLVWSTRVLATLAATPGFDGTRAELRDRIELSVPSNTHVFTIGVRGDTPQTARNGARVVADAYLGLRQQILGELQRRNRAALEENLELLKKQLDALPGDEDELRRITTRTRRQAIVKQIRDVQQQISGLKSRAEQPGEVLRDATLPERRDDPNRDIAVATGIGLGLLGWIAFVLLRETRPRRIRRPADIRLHARLPIIVEARNLGGGHREVCRRLRNLVFDAEATTVLVAGVPGTAGVELAYELAELCTEGGSAATVLRVTADGAAPEPPRPDQGRGAFGVRLVRSDDDRQLTRAVDRAGRDSRVVVITTPDINGADTIAAAAASDLVLVVVERGRALDREVASGVLALDQSANPARAIVLTAPAPAGPPPRAPRRAPTRPPHRATGPGRGRDEQNRPRATRR</sequence>
<organism evidence="3 4">
    <name type="scientific">Actinomadura pelletieri DSM 43383</name>
    <dbReference type="NCBI Taxonomy" id="1120940"/>
    <lineage>
        <taxon>Bacteria</taxon>
        <taxon>Bacillati</taxon>
        <taxon>Actinomycetota</taxon>
        <taxon>Actinomycetes</taxon>
        <taxon>Streptosporangiales</taxon>
        <taxon>Thermomonosporaceae</taxon>
        <taxon>Actinomadura</taxon>
    </lineage>
</organism>
<dbReference type="Proteomes" id="UP000274601">
    <property type="component" value="Unassembled WGS sequence"/>
</dbReference>
<dbReference type="PANTHER" id="PTHR32309">
    <property type="entry name" value="TYROSINE-PROTEIN KINASE"/>
    <property type="match status" value="1"/>
</dbReference>
<evidence type="ECO:0000256" key="1">
    <source>
        <dbReference type="SAM" id="MobiDB-lite"/>
    </source>
</evidence>
<feature type="region of interest" description="Disordered" evidence="1">
    <location>
        <begin position="460"/>
        <end position="502"/>
    </location>
</feature>
<accession>A0A495QIW8</accession>
<feature type="transmembrane region" description="Helical" evidence="2">
    <location>
        <begin position="255"/>
        <end position="274"/>
    </location>
</feature>
<evidence type="ECO:0000313" key="4">
    <source>
        <dbReference type="Proteomes" id="UP000274601"/>
    </source>
</evidence>
<dbReference type="EMBL" id="RBWU01000005">
    <property type="protein sequence ID" value="RKS72071.1"/>
    <property type="molecule type" value="Genomic_DNA"/>
</dbReference>
<reference evidence="3 4" key="1">
    <citation type="submission" date="2018-10" db="EMBL/GenBank/DDBJ databases">
        <title>Genomic Encyclopedia of Archaeal and Bacterial Type Strains, Phase II (KMG-II): from individual species to whole genera.</title>
        <authorList>
            <person name="Goeker M."/>
        </authorList>
    </citation>
    <scope>NUCLEOTIDE SEQUENCE [LARGE SCALE GENOMIC DNA]</scope>
    <source>
        <strain evidence="3 4">DSM 43383</strain>
    </source>
</reference>
<protein>
    <recommendedName>
        <fullName evidence="5">Subunit length determinant protein</fullName>
    </recommendedName>
</protein>
<evidence type="ECO:0000313" key="3">
    <source>
        <dbReference type="EMBL" id="RKS72071.1"/>
    </source>
</evidence>
<keyword evidence="2" id="KW-0812">Transmembrane</keyword>
<dbReference type="AlphaFoldDB" id="A0A495QIW8"/>
<dbReference type="RefSeq" id="WP_121436651.1">
    <property type="nucleotide sequence ID" value="NZ_RBWU01000005.1"/>
</dbReference>
<feature type="compositionally biased region" description="Basic residues" evidence="1">
    <location>
        <begin position="472"/>
        <end position="482"/>
    </location>
</feature>
<keyword evidence="2" id="KW-0472">Membrane</keyword>
<dbReference type="InterPro" id="IPR050445">
    <property type="entry name" value="Bact_polysacc_biosynth/exp"/>
</dbReference>
<keyword evidence="4" id="KW-1185">Reference proteome</keyword>
<evidence type="ECO:0000256" key="2">
    <source>
        <dbReference type="SAM" id="Phobius"/>
    </source>
</evidence>
<proteinExistence type="predicted"/>
<gene>
    <name evidence="3" type="ORF">BZB76_4884</name>
</gene>
<dbReference type="PANTHER" id="PTHR32309:SF13">
    <property type="entry name" value="FERRIC ENTEROBACTIN TRANSPORT PROTEIN FEPE"/>
    <property type="match status" value="1"/>
</dbReference>
<dbReference type="GO" id="GO:0004713">
    <property type="term" value="F:protein tyrosine kinase activity"/>
    <property type="evidence" value="ECO:0007669"/>
    <property type="project" value="TreeGrafter"/>
</dbReference>
<name>A0A495QIW8_9ACTN</name>
<keyword evidence="2" id="KW-1133">Transmembrane helix</keyword>
<evidence type="ECO:0008006" key="5">
    <source>
        <dbReference type="Google" id="ProtNLM"/>
    </source>
</evidence>
<dbReference type="OrthoDB" id="3453317at2"/>
<feature type="transmembrane region" description="Helical" evidence="2">
    <location>
        <begin position="35"/>
        <end position="55"/>
    </location>
</feature>